<dbReference type="Gene3D" id="3.20.20.370">
    <property type="entry name" value="Glycoside hydrolase/deacetylase"/>
    <property type="match status" value="1"/>
</dbReference>
<dbReference type="AlphaFoldDB" id="A0A345IMX5"/>
<protein>
    <submittedName>
        <fullName evidence="1">LamB/YcsF family protein</fullName>
    </submittedName>
</protein>
<proteinExistence type="predicted"/>
<dbReference type="NCBIfam" id="NF003816">
    <property type="entry name" value="PRK05406.1-5"/>
    <property type="match status" value="1"/>
</dbReference>
<dbReference type="InterPro" id="IPR005501">
    <property type="entry name" value="LamB/YcsF/PxpA-like"/>
</dbReference>
<sequence length="276" mass="28957">MTSAAHDDHTTTSAAFPTTIDLNADAGESFGNWALGHDAQLFPLLTSVNLALGFHAGDPVTLHGAVKLARQHGLGIGAHPGYPDLVGFGRRAMALTPQEIYAAAAYQIGALQAFLTIEQATLQHVKAHGALYMRIHEDAAAGEAFCEAVRHLTPQAHLIVLAGAAGEELAATARARGLSVKREAFPERAYTADGRLASRLLPGSSIHDPAEAARRAVGMAQGWVQPLDGERLALQPLKLQVDTLCIHGDNPHAVEIAGAITSALSEQGLRLAPLHG</sequence>
<dbReference type="KEGG" id="dwu:DVJ83_18340"/>
<reference evidence="1 2" key="1">
    <citation type="submission" date="2018-07" db="EMBL/GenBank/DDBJ databases">
        <title>Complete Genome and Methylome Analysis of Deinococcus wulumuqiensis NEB 479.</title>
        <authorList>
            <person name="Fomenkov A."/>
            <person name="Luyten Y."/>
            <person name="Vincze T."/>
            <person name="Anton B.P."/>
            <person name="Clark T."/>
            <person name="Roberts R.J."/>
            <person name="Morgan R.D."/>
        </authorList>
    </citation>
    <scope>NUCLEOTIDE SEQUENCE [LARGE SCALE GENOMIC DNA]</scope>
    <source>
        <strain evidence="1 2">NEB 479</strain>
        <plasmid evidence="2">Plasmid pdrdi</plasmid>
    </source>
</reference>
<geneLocation type="plasmid" evidence="2">
    <name>pdrdi</name>
</geneLocation>
<gene>
    <name evidence="1" type="ORF">DVJ83_18340</name>
</gene>
<dbReference type="NCBIfam" id="NF003814">
    <property type="entry name" value="PRK05406.1-3"/>
    <property type="match status" value="1"/>
</dbReference>
<dbReference type="InterPro" id="IPR011330">
    <property type="entry name" value="Glyco_hydro/deAcase_b/a-brl"/>
</dbReference>
<keyword evidence="1" id="KW-0614">Plasmid</keyword>
<evidence type="ECO:0000313" key="2">
    <source>
        <dbReference type="Proteomes" id="UP000253744"/>
    </source>
</evidence>
<accession>A0A345IMX5</accession>
<dbReference type="STRING" id="1288484.GCA_000348665_03005"/>
<evidence type="ECO:0000313" key="1">
    <source>
        <dbReference type="EMBL" id="AXH01048.1"/>
    </source>
</evidence>
<dbReference type="CDD" id="cd10787">
    <property type="entry name" value="LamB_YcsF_like"/>
    <property type="match status" value="1"/>
</dbReference>
<dbReference type="EMBL" id="CP031163">
    <property type="protein sequence ID" value="AXH01048.1"/>
    <property type="molecule type" value="Genomic_DNA"/>
</dbReference>
<dbReference type="Pfam" id="PF03746">
    <property type="entry name" value="LamB_YcsF"/>
    <property type="match status" value="1"/>
</dbReference>
<dbReference type="RefSeq" id="WP_114673695.1">
    <property type="nucleotide sequence ID" value="NZ_CP031163.1"/>
</dbReference>
<dbReference type="SUPFAM" id="SSF88713">
    <property type="entry name" value="Glycoside hydrolase/deacetylase"/>
    <property type="match status" value="1"/>
</dbReference>
<dbReference type="GO" id="GO:0005975">
    <property type="term" value="P:carbohydrate metabolic process"/>
    <property type="evidence" value="ECO:0007669"/>
    <property type="project" value="InterPro"/>
</dbReference>
<dbReference type="Proteomes" id="UP000253744">
    <property type="component" value="Plasmid pDrdI"/>
</dbReference>
<dbReference type="PANTHER" id="PTHR30292:SF0">
    <property type="entry name" value="5-OXOPROLINASE SUBUNIT A"/>
    <property type="match status" value="1"/>
</dbReference>
<organism evidence="1 2">
    <name type="scientific">Deinococcus wulumuqiensis</name>
    <dbReference type="NCBI Taxonomy" id="980427"/>
    <lineage>
        <taxon>Bacteria</taxon>
        <taxon>Thermotogati</taxon>
        <taxon>Deinococcota</taxon>
        <taxon>Deinococci</taxon>
        <taxon>Deinococcales</taxon>
        <taxon>Deinococcaceae</taxon>
        <taxon>Deinococcus</taxon>
    </lineage>
</organism>
<dbReference type="PANTHER" id="PTHR30292">
    <property type="entry name" value="UNCHARACTERIZED PROTEIN YBGL-RELATED"/>
    <property type="match status" value="1"/>
</dbReference>
<name>A0A345IMX5_9DEIO</name>